<dbReference type="EMBL" id="SFCC01000003">
    <property type="protein sequence ID" value="RZQ64603.1"/>
    <property type="molecule type" value="Genomic_DNA"/>
</dbReference>
<gene>
    <name evidence="1" type="ORF">EWH70_06785</name>
</gene>
<protein>
    <submittedName>
        <fullName evidence="1">DUF4865 family protein</fullName>
    </submittedName>
</protein>
<evidence type="ECO:0000313" key="2">
    <source>
        <dbReference type="Proteomes" id="UP000292003"/>
    </source>
</evidence>
<dbReference type="AlphaFoldDB" id="A0A4Q7JDB2"/>
<dbReference type="RefSeq" id="WP_130474402.1">
    <property type="nucleotide sequence ID" value="NZ_SFCC01000003.1"/>
</dbReference>
<sequence>MYAKQYEITLPADYDMAIIRERVARAALDGCRLPRRARPRHNAHGGLTTLIEREAQQLRRLATQDGVHTAALAVDPHHWHLLRFVLWADSPAGDEYATEHYEVLHLSSPGLRNGPSTVD</sequence>
<reference evidence="1 2" key="1">
    <citation type="submission" date="2019-02" db="EMBL/GenBank/DDBJ databases">
        <title>Draft genome sequence of Amycolatopsis sp. 8-3EHSu isolated from roots of Suaeda maritima.</title>
        <authorList>
            <person name="Duangmal K."/>
            <person name="Chantavorakit T."/>
        </authorList>
    </citation>
    <scope>NUCLEOTIDE SEQUENCE [LARGE SCALE GENOMIC DNA]</scope>
    <source>
        <strain evidence="1 2">8-3EHSu</strain>
    </source>
</reference>
<dbReference type="OrthoDB" id="2065010at2"/>
<dbReference type="InterPro" id="IPR032349">
    <property type="entry name" value="DUF4865"/>
</dbReference>
<accession>A0A4Q7JDB2</accession>
<comment type="caution">
    <text evidence="1">The sequence shown here is derived from an EMBL/GenBank/DDBJ whole genome shotgun (WGS) entry which is preliminary data.</text>
</comment>
<proteinExistence type="predicted"/>
<evidence type="ECO:0000313" key="1">
    <source>
        <dbReference type="EMBL" id="RZQ64603.1"/>
    </source>
</evidence>
<dbReference type="Pfam" id="PF16157">
    <property type="entry name" value="DUF4865"/>
    <property type="match status" value="2"/>
</dbReference>
<organism evidence="1 2">
    <name type="scientific">Amycolatopsis suaedae</name>
    <dbReference type="NCBI Taxonomy" id="2510978"/>
    <lineage>
        <taxon>Bacteria</taxon>
        <taxon>Bacillati</taxon>
        <taxon>Actinomycetota</taxon>
        <taxon>Actinomycetes</taxon>
        <taxon>Pseudonocardiales</taxon>
        <taxon>Pseudonocardiaceae</taxon>
        <taxon>Amycolatopsis</taxon>
    </lineage>
</organism>
<dbReference type="Proteomes" id="UP000292003">
    <property type="component" value="Unassembled WGS sequence"/>
</dbReference>
<name>A0A4Q7JDB2_9PSEU</name>
<keyword evidence="2" id="KW-1185">Reference proteome</keyword>